<evidence type="ECO:0000256" key="8">
    <source>
        <dbReference type="RuleBase" id="RU364140"/>
    </source>
</evidence>
<gene>
    <name evidence="8" type="primary">MED17</name>
    <name evidence="10" type="ORF">MKK02DRAFT_39135</name>
</gene>
<name>A0AA38H618_9TREE</name>
<keyword evidence="5 8" id="KW-0804">Transcription</keyword>
<keyword evidence="4 8" id="KW-0805">Transcription regulation</keyword>
<protein>
    <recommendedName>
        <fullName evidence="3 8">Mediator of RNA polymerase II transcription subunit 17</fullName>
    </recommendedName>
    <alternativeName>
        <fullName evidence="7 8">Mediator complex subunit 17</fullName>
    </alternativeName>
</protein>
<dbReference type="PANTHER" id="PTHR13114:SF7">
    <property type="entry name" value="MEDIATOR OF RNA POLYMERASE II TRANSCRIPTION SUBUNIT 17"/>
    <property type="match status" value="1"/>
</dbReference>
<dbReference type="GO" id="GO:0070847">
    <property type="term" value="C:core mediator complex"/>
    <property type="evidence" value="ECO:0007669"/>
    <property type="project" value="TreeGrafter"/>
</dbReference>
<keyword evidence="8" id="KW-0010">Activator</keyword>
<accession>A0AA38H618</accession>
<evidence type="ECO:0000256" key="2">
    <source>
        <dbReference type="ARBA" id="ARBA00005635"/>
    </source>
</evidence>
<reference evidence="10" key="1">
    <citation type="journal article" date="2022" name="G3 (Bethesda)">
        <title>High quality genome of the basidiomycete yeast Dioszegia hungarica PDD-24b-2 isolated from cloud water.</title>
        <authorList>
            <person name="Jarrige D."/>
            <person name="Haridas S."/>
            <person name="Bleykasten-Grosshans C."/>
            <person name="Joly M."/>
            <person name="Nadalig T."/>
            <person name="Sancelme M."/>
            <person name="Vuilleumier S."/>
            <person name="Grigoriev I.V."/>
            <person name="Amato P."/>
            <person name="Bringel F."/>
        </authorList>
    </citation>
    <scope>NUCLEOTIDE SEQUENCE</scope>
    <source>
        <strain evidence="10">PDD-24b-2</strain>
    </source>
</reference>
<dbReference type="GO" id="GO:0016592">
    <property type="term" value="C:mediator complex"/>
    <property type="evidence" value="ECO:0007669"/>
    <property type="project" value="InterPro"/>
</dbReference>
<proteinExistence type="inferred from homology"/>
<comment type="subcellular location">
    <subcellularLocation>
        <location evidence="1 8">Nucleus</location>
    </subcellularLocation>
</comment>
<evidence type="ECO:0000313" key="11">
    <source>
        <dbReference type="Proteomes" id="UP001164286"/>
    </source>
</evidence>
<comment type="similarity">
    <text evidence="2 8">Belongs to the Mediator complex subunit 17 family.</text>
</comment>
<feature type="region of interest" description="Disordered" evidence="9">
    <location>
        <begin position="72"/>
        <end position="94"/>
    </location>
</feature>
<dbReference type="InterPro" id="IPR019313">
    <property type="entry name" value="Mediator_Med17"/>
</dbReference>
<dbReference type="Proteomes" id="UP001164286">
    <property type="component" value="Unassembled WGS sequence"/>
</dbReference>
<comment type="subunit">
    <text evidence="8">Component of the Mediator complex.</text>
</comment>
<dbReference type="GO" id="GO:0006357">
    <property type="term" value="P:regulation of transcription by RNA polymerase II"/>
    <property type="evidence" value="ECO:0007669"/>
    <property type="project" value="InterPro"/>
</dbReference>
<evidence type="ECO:0000256" key="1">
    <source>
        <dbReference type="ARBA" id="ARBA00004123"/>
    </source>
</evidence>
<organism evidence="10 11">
    <name type="scientific">Dioszegia hungarica</name>
    <dbReference type="NCBI Taxonomy" id="4972"/>
    <lineage>
        <taxon>Eukaryota</taxon>
        <taxon>Fungi</taxon>
        <taxon>Dikarya</taxon>
        <taxon>Basidiomycota</taxon>
        <taxon>Agaricomycotina</taxon>
        <taxon>Tremellomycetes</taxon>
        <taxon>Tremellales</taxon>
        <taxon>Bulleribasidiaceae</taxon>
        <taxon>Dioszegia</taxon>
    </lineage>
</organism>
<evidence type="ECO:0000256" key="4">
    <source>
        <dbReference type="ARBA" id="ARBA00023015"/>
    </source>
</evidence>
<evidence type="ECO:0000313" key="10">
    <source>
        <dbReference type="EMBL" id="KAI9633159.1"/>
    </source>
</evidence>
<dbReference type="Pfam" id="PF10156">
    <property type="entry name" value="Med17"/>
    <property type="match status" value="1"/>
</dbReference>
<keyword evidence="6 8" id="KW-0539">Nucleus</keyword>
<evidence type="ECO:0000256" key="6">
    <source>
        <dbReference type="ARBA" id="ARBA00023242"/>
    </source>
</evidence>
<sequence length="641" mass="70394">MEDIRLSIDAYTLDRAAGKQRVRSIEQDGTLVYATPKPAGAEFADEVERLWTEYPDGLLDITEGQLEALPAEDEAVKKPRDEVVDKEEEERDPGRLMTAEEMEALRSEVFLQLNDARNELWYVLELAKTLALSTDYTANPPPYPGQPAHRQANRKPVIDGPSISLQPGVEPPILPPGTFSATAANTPAQPALNVHDLQLALAAKQEALEECSALIDGAVEELQAMSEAGDRFWQSVRELRDGKGGRGQWAVVPRPDFGRVMTEGERAKDVIIPYALDEAPPGLRARSLAAFDLDPAKLDALTFGARTHQRLRVTLHDHTGLRSSMLASEPGDGDIGALMEAVQAEAVDEDLFNELRGEAIRSDFTVEPRRIVVTVGDVEAVFEMYDTRHPPTNVQTSPQADLILQLAHLSLLRLHRHRKAQLIAQASKLAPNLVVGPPILAPILQGLRYHQMVQSVRGTLAMFAKVLEDSGANAEVETQWSAAGTEDGGIWTGGESKGDLLEHLEGRMQLKVEEMPGLTLVLYPTRLFQLKTSKSTFPLSDPSGLPGLIAADLELQLLQYAERFLLSYRGTSESEQKGLVFFDELDEVIALPDATLSFAIPAPYSTLRATLEPYDTALPVHSFDGKEMSLETWLADIAGRM</sequence>
<evidence type="ECO:0000256" key="9">
    <source>
        <dbReference type="SAM" id="MobiDB-lite"/>
    </source>
</evidence>
<feature type="compositionally biased region" description="Basic and acidic residues" evidence="9">
    <location>
        <begin position="74"/>
        <end position="83"/>
    </location>
</feature>
<comment type="function">
    <text evidence="8">Component of the Mediator complex, a coactivator involved in the regulated transcription of nearly all RNA polymerase II-dependent genes. Mediator functions as a bridge to convey information from gene-specific regulatory proteins to the basal RNA polymerase II transcription machinery. Mediator is recruited to promoters by direct interactions with regulatory proteins and serves as a scaffold for the assembly of a functional preinitiation complex with RNA polymerase II and the general transcription factors.</text>
</comment>
<comment type="caution">
    <text evidence="10">The sequence shown here is derived from an EMBL/GenBank/DDBJ whole genome shotgun (WGS) entry which is preliminary data.</text>
</comment>
<dbReference type="AlphaFoldDB" id="A0AA38H618"/>
<dbReference type="GO" id="GO:0003712">
    <property type="term" value="F:transcription coregulator activity"/>
    <property type="evidence" value="ECO:0007669"/>
    <property type="project" value="InterPro"/>
</dbReference>
<evidence type="ECO:0000256" key="3">
    <source>
        <dbReference type="ARBA" id="ARBA00019610"/>
    </source>
</evidence>
<dbReference type="PANTHER" id="PTHR13114">
    <property type="entry name" value="MEDIATOR OF RNA POLYMERASE II TRANSCRIPTION SUBUNIT 17"/>
    <property type="match status" value="1"/>
</dbReference>
<evidence type="ECO:0000256" key="7">
    <source>
        <dbReference type="ARBA" id="ARBA00032014"/>
    </source>
</evidence>
<evidence type="ECO:0000256" key="5">
    <source>
        <dbReference type="ARBA" id="ARBA00023163"/>
    </source>
</evidence>
<keyword evidence="11" id="KW-1185">Reference proteome</keyword>
<dbReference type="EMBL" id="JAKWFO010000011">
    <property type="protein sequence ID" value="KAI9633159.1"/>
    <property type="molecule type" value="Genomic_DNA"/>
</dbReference>